<keyword evidence="2" id="KW-1185">Reference proteome</keyword>
<name>A0A917FI09_9BACL</name>
<dbReference type="AlphaFoldDB" id="A0A917FI09"/>
<evidence type="ECO:0000313" key="1">
    <source>
        <dbReference type="EMBL" id="GGF82941.1"/>
    </source>
</evidence>
<accession>A0A917FI09</accession>
<gene>
    <name evidence="1" type="ORF">GCM10010912_30060</name>
</gene>
<protein>
    <submittedName>
        <fullName evidence="1">Uncharacterized protein</fullName>
    </submittedName>
</protein>
<proteinExistence type="predicted"/>
<reference evidence="1" key="2">
    <citation type="submission" date="2020-09" db="EMBL/GenBank/DDBJ databases">
        <authorList>
            <person name="Sun Q."/>
            <person name="Zhou Y."/>
        </authorList>
    </citation>
    <scope>NUCLEOTIDE SEQUENCE</scope>
    <source>
        <strain evidence="1">CGMCC 1.16134</strain>
    </source>
</reference>
<sequence length="71" mass="8110">MSGKRSYWHVYNRMRRHYIATGLMPERVNLLAEFADLEPADVDEGIAEFELSIGLRKRGAEPDGKAKTETD</sequence>
<evidence type="ECO:0000313" key="2">
    <source>
        <dbReference type="Proteomes" id="UP000637643"/>
    </source>
</evidence>
<dbReference type="Proteomes" id="UP000637643">
    <property type="component" value="Unassembled WGS sequence"/>
</dbReference>
<dbReference type="EMBL" id="BMKR01000011">
    <property type="protein sequence ID" value="GGF82941.1"/>
    <property type="molecule type" value="Genomic_DNA"/>
</dbReference>
<dbReference type="RefSeq" id="WP_189026126.1">
    <property type="nucleotide sequence ID" value="NZ_BMKR01000011.1"/>
</dbReference>
<comment type="caution">
    <text evidence="1">The sequence shown here is derived from an EMBL/GenBank/DDBJ whole genome shotgun (WGS) entry which is preliminary data.</text>
</comment>
<reference evidence="1" key="1">
    <citation type="journal article" date="2014" name="Int. J. Syst. Evol. Microbiol.">
        <title>Complete genome sequence of Corynebacterium casei LMG S-19264T (=DSM 44701T), isolated from a smear-ripened cheese.</title>
        <authorList>
            <consortium name="US DOE Joint Genome Institute (JGI-PGF)"/>
            <person name="Walter F."/>
            <person name="Albersmeier A."/>
            <person name="Kalinowski J."/>
            <person name="Ruckert C."/>
        </authorList>
    </citation>
    <scope>NUCLEOTIDE SEQUENCE</scope>
    <source>
        <strain evidence="1">CGMCC 1.16134</strain>
    </source>
</reference>
<organism evidence="1 2">
    <name type="scientific">Paenibacillus albidus</name>
    <dbReference type="NCBI Taxonomy" id="2041023"/>
    <lineage>
        <taxon>Bacteria</taxon>
        <taxon>Bacillati</taxon>
        <taxon>Bacillota</taxon>
        <taxon>Bacilli</taxon>
        <taxon>Bacillales</taxon>
        <taxon>Paenibacillaceae</taxon>
        <taxon>Paenibacillus</taxon>
    </lineage>
</organism>